<keyword evidence="3" id="KW-1185">Reference proteome</keyword>
<dbReference type="Proteomes" id="UP001163846">
    <property type="component" value="Unassembled WGS sequence"/>
</dbReference>
<feature type="transmembrane region" description="Helical" evidence="1">
    <location>
        <begin position="40"/>
        <end position="59"/>
    </location>
</feature>
<keyword evidence="1" id="KW-1133">Transmembrane helix</keyword>
<feature type="transmembrane region" description="Helical" evidence="1">
    <location>
        <begin position="113"/>
        <end position="131"/>
    </location>
</feature>
<feature type="transmembrane region" description="Helical" evidence="1">
    <location>
        <begin position="277"/>
        <end position="299"/>
    </location>
</feature>
<keyword evidence="1" id="KW-0472">Membrane</keyword>
<feature type="transmembrane region" description="Helical" evidence="1">
    <location>
        <begin position="186"/>
        <end position="211"/>
    </location>
</feature>
<name>A0AA38NZ03_9AGAR</name>
<feature type="transmembrane region" description="Helical" evidence="1">
    <location>
        <begin position="319"/>
        <end position="338"/>
    </location>
</feature>
<sequence length="360" mass="40693">MMSNRTVQHNTFYSRLDIGTRFTDRHIHSFSPYSFLPQTYCLRTYSSFLLFLSSFFQSLSRLPSLALQFIAIMVDFQAFVVFDLLQFIALTFVSTTYLFALLSKRRLSRFKTWFALMISSLVYCISFLLLVGHQTGPEPPLGLCLFQAGLIYAAPPGVAAAGLAFVVELFLRLTTMMDNRQLDSRIITGLLILPPLAHQIVFWIAMFTGLSDQNMIRREPHQMFCDLAVKLPTTVTGSVTGALTVIIIVIELYTIYNFWRKRHIFGDLRRRYQSGPIFPFALFVRVGFFTVAGGLAILLVYQLNAPSSSSSDTGTLTDLLAIIPLLIAIVFGTQEDLVQMYKFWKKRGSPKDTFDPATDG</sequence>
<comment type="caution">
    <text evidence="2">The sequence shown here is derived from an EMBL/GenBank/DDBJ whole genome shotgun (WGS) entry which is preliminary data.</text>
</comment>
<feature type="transmembrane region" description="Helical" evidence="1">
    <location>
        <begin position="79"/>
        <end position="101"/>
    </location>
</feature>
<feature type="transmembrane region" description="Helical" evidence="1">
    <location>
        <begin position="151"/>
        <end position="174"/>
    </location>
</feature>
<keyword evidence="1" id="KW-0812">Transmembrane</keyword>
<organism evidence="2 3">
    <name type="scientific">Lentinula raphanica</name>
    <dbReference type="NCBI Taxonomy" id="153919"/>
    <lineage>
        <taxon>Eukaryota</taxon>
        <taxon>Fungi</taxon>
        <taxon>Dikarya</taxon>
        <taxon>Basidiomycota</taxon>
        <taxon>Agaricomycotina</taxon>
        <taxon>Agaricomycetes</taxon>
        <taxon>Agaricomycetidae</taxon>
        <taxon>Agaricales</taxon>
        <taxon>Marasmiineae</taxon>
        <taxon>Omphalotaceae</taxon>
        <taxon>Lentinula</taxon>
    </lineage>
</organism>
<evidence type="ECO:0000313" key="2">
    <source>
        <dbReference type="EMBL" id="KAJ3833068.1"/>
    </source>
</evidence>
<protein>
    <submittedName>
        <fullName evidence="2">Uncharacterized protein</fullName>
    </submittedName>
</protein>
<evidence type="ECO:0000313" key="3">
    <source>
        <dbReference type="Proteomes" id="UP001163846"/>
    </source>
</evidence>
<dbReference type="EMBL" id="MU806780">
    <property type="protein sequence ID" value="KAJ3833068.1"/>
    <property type="molecule type" value="Genomic_DNA"/>
</dbReference>
<reference evidence="2" key="1">
    <citation type="submission" date="2022-08" db="EMBL/GenBank/DDBJ databases">
        <authorList>
            <consortium name="DOE Joint Genome Institute"/>
            <person name="Min B."/>
            <person name="Riley R."/>
            <person name="Sierra-Patev S."/>
            <person name="Naranjo-Ortiz M."/>
            <person name="Looney B."/>
            <person name="Konkel Z."/>
            <person name="Slot J.C."/>
            <person name="Sakamoto Y."/>
            <person name="Steenwyk J.L."/>
            <person name="Rokas A."/>
            <person name="Carro J."/>
            <person name="Camarero S."/>
            <person name="Ferreira P."/>
            <person name="Molpeceres G."/>
            <person name="Ruiz-Duenas F.J."/>
            <person name="Serrano A."/>
            <person name="Henrissat B."/>
            <person name="Drula E."/>
            <person name="Hughes K.W."/>
            <person name="Mata J.L."/>
            <person name="Ishikawa N.K."/>
            <person name="Vargas-Isla R."/>
            <person name="Ushijima S."/>
            <person name="Smith C.A."/>
            <person name="Ahrendt S."/>
            <person name="Andreopoulos W."/>
            <person name="He G."/>
            <person name="Labutti K."/>
            <person name="Lipzen A."/>
            <person name="Ng V."/>
            <person name="Sandor L."/>
            <person name="Barry K."/>
            <person name="Martinez A.T."/>
            <person name="Xiao Y."/>
            <person name="Gibbons J.G."/>
            <person name="Terashima K."/>
            <person name="Hibbett D.S."/>
            <person name="Grigoriev I.V."/>
        </authorList>
    </citation>
    <scope>NUCLEOTIDE SEQUENCE</scope>
    <source>
        <strain evidence="2">TFB9207</strain>
    </source>
</reference>
<dbReference type="AlphaFoldDB" id="A0AA38NZ03"/>
<feature type="transmembrane region" description="Helical" evidence="1">
    <location>
        <begin position="231"/>
        <end position="256"/>
    </location>
</feature>
<gene>
    <name evidence="2" type="ORF">F5878DRAFT_633579</name>
</gene>
<accession>A0AA38NZ03</accession>
<evidence type="ECO:0000256" key="1">
    <source>
        <dbReference type="SAM" id="Phobius"/>
    </source>
</evidence>
<proteinExistence type="predicted"/>